<evidence type="ECO:0000256" key="2">
    <source>
        <dbReference type="ARBA" id="ARBA00010602"/>
    </source>
</evidence>
<evidence type="ECO:0000256" key="1">
    <source>
        <dbReference type="ARBA" id="ARBA00004418"/>
    </source>
</evidence>
<dbReference type="EMBL" id="SJZB01000042">
    <property type="protein sequence ID" value="TCJ12940.1"/>
    <property type="molecule type" value="Genomic_DNA"/>
</dbReference>
<protein>
    <submittedName>
        <fullName evidence="8">Biotin/lipoyl-binding protein</fullName>
    </submittedName>
</protein>
<reference evidence="8 9" key="1">
    <citation type="submission" date="2019-03" db="EMBL/GenBank/DDBJ databases">
        <title>Genome sequence of Thiobacillaceae bacterium LSR1, a sulfur-oxidizing bacterium isolated from freshwater sediment.</title>
        <authorList>
            <person name="Li S."/>
        </authorList>
    </citation>
    <scope>NUCLEOTIDE SEQUENCE [LARGE SCALE GENOMIC DNA]</scope>
    <source>
        <strain evidence="8 9">LSR1</strain>
    </source>
</reference>
<feature type="domain" description="CusB-like beta-barrel" evidence="7">
    <location>
        <begin position="239"/>
        <end position="325"/>
    </location>
</feature>
<evidence type="ECO:0000256" key="5">
    <source>
        <dbReference type="ARBA" id="ARBA00023054"/>
    </source>
</evidence>
<dbReference type="Gene3D" id="1.10.287.470">
    <property type="entry name" value="Helix hairpin bin"/>
    <property type="match status" value="1"/>
</dbReference>
<dbReference type="GO" id="GO:0042597">
    <property type="term" value="C:periplasmic space"/>
    <property type="evidence" value="ECO:0007669"/>
    <property type="project" value="UniProtKB-SubCell"/>
</dbReference>
<dbReference type="Pfam" id="PF25954">
    <property type="entry name" value="Beta-barrel_RND_2"/>
    <property type="match status" value="1"/>
</dbReference>
<dbReference type="Gene3D" id="2.40.30.170">
    <property type="match status" value="1"/>
</dbReference>
<dbReference type="AlphaFoldDB" id="A0A4R1B5W4"/>
<dbReference type="Pfam" id="PF25881">
    <property type="entry name" value="HH_YBHG"/>
    <property type="match status" value="1"/>
</dbReference>
<comment type="caution">
    <text evidence="8">The sequence shown here is derived from an EMBL/GenBank/DDBJ whole genome shotgun (WGS) entry which is preliminary data.</text>
</comment>
<evidence type="ECO:0000313" key="8">
    <source>
        <dbReference type="EMBL" id="TCJ12940.1"/>
    </source>
</evidence>
<dbReference type="InterPro" id="IPR058792">
    <property type="entry name" value="Beta-barrel_RND_2"/>
</dbReference>
<evidence type="ECO:0000256" key="3">
    <source>
        <dbReference type="ARBA" id="ARBA00022729"/>
    </source>
</evidence>
<dbReference type="Proteomes" id="UP000295443">
    <property type="component" value="Unassembled WGS sequence"/>
</dbReference>
<dbReference type="PANTHER" id="PTHR32347">
    <property type="entry name" value="EFFLUX SYSTEM COMPONENT YKNX-RELATED"/>
    <property type="match status" value="1"/>
</dbReference>
<gene>
    <name evidence="8" type="ORF">EZJ19_11990</name>
</gene>
<dbReference type="SUPFAM" id="SSF111369">
    <property type="entry name" value="HlyD-like secretion proteins"/>
    <property type="match status" value="2"/>
</dbReference>
<dbReference type="OrthoDB" id="9813967at2"/>
<evidence type="ECO:0000256" key="4">
    <source>
        <dbReference type="ARBA" id="ARBA00022764"/>
    </source>
</evidence>
<evidence type="ECO:0000259" key="7">
    <source>
        <dbReference type="Pfam" id="PF25954"/>
    </source>
</evidence>
<dbReference type="InterPro" id="IPR059052">
    <property type="entry name" value="HH_YbhG-like"/>
</dbReference>
<dbReference type="PANTHER" id="PTHR32347:SF29">
    <property type="entry name" value="UPF0194 MEMBRANE PROTEIN YBHG"/>
    <property type="match status" value="1"/>
</dbReference>
<evidence type="ECO:0000313" key="9">
    <source>
        <dbReference type="Proteomes" id="UP000295443"/>
    </source>
</evidence>
<name>A0A4R1B5W4_9PROT</name>
<keyword evidence="3" id="KW-0732">Signal</keyword>
<proteinExistence type="inferred from homology"/>
<dbReference type="InterPro" id="IPR050465">
    <property type="entry name" value="UPF0194_transport"/>
</dbReference>
<dbReference type="Gene3D" id="2.40.50.100">
    <property type="match status" value="1"/>
</dbReference>
<keyword evidence="9" id="KW-1185">Reference proteome</keyword>
<comment type="subcellular location">
    <subcellularLocation>
        <location evidence="1">Periplasm</location>
    </subcellularLocation>
</comment>
<organism evidence="8 9">
    <name type="scientific">Parasulfuritortus cantonensis</name>
    <dbReference type="NCBI Taxonomy" id="2528202"/>
    <lineage>
        <taxon>Bacteria</taxon>
        <taxon>Pseudomonadati</taxon>
        <taxon>Pseudomonadota</taxon>
        <taxon>Betaproteobacteria</taxon>
        <taxon>Nitrosomonadales</taxon>
        <taxon>Thiobacillaceae</taxon>
        <taxon>Parasulfuritortus</taxon>
    </lineage>
</organism>
<sequence length="341" mass="36199">MNRKLLIVPVLLALAAGAALLLKREHADPGDRLVLQGNVDVRQVDLAFDASGRVAEMRVQEGDRVGKGQVLARLDTTRLQLSLAQAEAQAAAQRSTLAKLRAGSRPEEIREAAAQRDAARVAVLDAEQVYKRQEDLVARNFVSQQQADSARNGLDAARQRLTAAEQAYRLAELGPRKEDIATAAAGLAAQEASVDLLRHDLAQGELTAPDDGVVESRILEPGDMASAAKPALTLALGNPLWVRVYLPEDALGRIPVGARASVTTDSRPGKSYQGWVGYVAPSAEFTPKTVETAELRTSLVYQARVFVCDAAGELRQGMPATVTIAYGQAAGAAAPACGKQP</sequence>
<evidence type="ECO:0000259" key="6">
    <source>
        <dbReference type="Pfam" id="PF25881"/>
    </source>
</evidence>
<keyword evidence="5" id="KW-0175">Coiled coil</keyword>
<comment type="similarity">
    <text evidence="2">Belongs to the UPF0194 family.</text>
</comment>
<keyword evidence="4" id="KW-0574">Periplasm</keyword>
<feature type="domain" description="YbhG-like alpha-helical hairpin" evidence="6">
    <location>
        <begin position="74"/>
        <end position="194"/>
    </location>
</feature>
<accession>A0A4R1B5W4</accession>
<dbReference type="RefSeq" id="WP_131447878.1">
    <property type="nucleotide sequence ID" value="NZ_SJZB01000042.1"/>
</dbReference>